<evidence type="ECO:0000256" key="1">
    <source>
        <dbReference type="SAM" id="Coils"/>
    </source>
</evidence>
<dbReference type="InterPro" id="IPR016024">
    <property type="entry name" value="ARM-type_fold"/>
</dbReference>
<gene>
    <name evidence="3" type="ORF">DB31_3145</name>
</gene>
<dbReference type="EMBL" id="JMCB01000002">
    <property type="protein sequence ID" value="KFE71015.1"/>
    <property type="molecule type" value="Genomic_DNA"/>
</dbReference>
<reference evidence="3 4" key="1">
    <citation type="submission" date="2014-04" db="EMBL/GenBank/DDBJ databases">
        <title>Genome assembly of Hyalangium minutum DSM 14724.</title>
        <authorList>
            <person name="Sharma G."/>
            <person name="Subramanian S."/>
        </authorList>
    </citation>
    <scope>NUCLEOTIDE SEQUENCE [LARGE SCALE GENOMIC DNA]</scope>
    <source>
        <strain evidence="3 4">DSM 14724</strain>
    </source>
</reference>
<dbReference type="SMART" id="SM00567">
    <property type="entry name" value="EZ_HEAT"/>
    <property type="match status" value="3"/>
</dbReference>
<name>A0A085WTK2_9BACT</name>
<dbReference type="InterPro" id="IPR004155">
    <property type="entry name" value="PBS_lyase_HEAT"/>
</dbReference>
<comment type="caution">
    <text evidence="3">The sequence shown here is derived from an EMBL/GenBank/DDBJ whole genome shotgun (WGS) entry which is preliminary data.</text>
</comment>
<feature type="compositionally biased region" description="Low complexity" evidence="2">
    <location>
        <begin position="521"/>
        <end position="539"/>
    </location>
</feature>
<keyword evidence="1" id="KW-0175">Coiled coil</keyword>
<dbReference type="AlphaFoldDB" id="A0A085WTK2"/>
<protein>
    <recommendedName>
        <fullName evidence="5">Wire protein</fullName>
    </recommendedName>
</protein>
<feature type="region of interest" description="Disordered" evidence="2">
    <location>
        <begin position="519"/>
        <end position="542"/>
    </location>
</feature>
<evidence type="ECO:0000313" key="3">
    <source>
        <dbReference type="EMBL" id="KFE71015.1"/>
    </source>
</evidence>
<dbReference type="SUPFAM" id="SSF48371">
    <property type="entry name" value="ARM repeat"/>
    <property type="match status" value="1"/>
</dbReference>
<feature type="coiled-coil region" evidence="1">
    <location>
        <begin position="17"/>
        <end position="93"/>
    </location>
</feature>
<evidence type="ECO:0000313" key="4">
    <source>
        <dbReference type="Proteomes" id="UP000028725"/>
    </source>
</evidence>
<accession>A0A085WTK2</accession>
<sequence length="601" mass="63081">MSDERPDALLKSALEKIVYFEARADQLHRELEAAREEVGSLKRELSETGRREIVLRRELAELEVRVNRAHTERDELARLNKALRDERTQLMGKLLDATRIHTADQVRDDADDDLGIDLASFISQLRSEALNQSGAAHPHAEAPAARFTPAPVAAKPAHEWPPPPVPDEPRVPPGLSGLVVAAAVVPKGSGAVAASPVVQQAQRLRHEGRLAVSPQQFAELSGQMGPVGSPDETLFGFSVRELSSPNPAARIRAAERLKALALPAAAPALASALHAETDPAVQVVLLQTFAGLCREEGASVVSSLLASPVAEVRISALKALLTLAPDEAAPHLAQAMKDPDRSVRRRASLLAVGLEGAAARRLGEEAIHDSVPEVRALAALALGAANGEGARTLLLEALMDDELRVRKAAAQSLSRILGHDVSSVVGLDEPQRRREVRRLATLPSQPVRAPLKASPPPSPVPVVELVSPPPAVARAAAPAPVPAPAAQPVAAAPVTLARTVPASAPERSGSVRTALAVMGTRSSPGEPSAAEPSAPGARPGPSPVEALCTSLMADIRSAIRGRSMGELTAVVSAPVELAQEALTLLLARGAVVRRGHKYFVA</sequence>
<dbReference type="Pfam" id="PF13646">
    <property type="entry name" value="HEAT_2"/>
    <property type="match status" value="2"/>
</dbReference>
<dbReference type="Proteomes" id="UP000028725">
    <property type="component" value="Unassembled WGS sequence"/>
</dbReference>
<dbReference type="Gene3D" id="1.25.10.10">
    <property type="entry name" value="Leucine-rich Repeat Variant"/>
    <property type="match status" value="2"/>
</dbReference>
<evidence type="ECO:0008006" key="5">
    <source>
        <dbReference type="Google" id="ProtNLM"/>
    </source>
</evidence>
<proteinExistence type="predicted"/>
<dbReference type="OrthoDB" id="5379753at2"/>
<dbReference type="PATRIC" id="fig|394096.3.peg.794"/>
<organism evidence="3 4">
    <name type="scientific">Hyalangium minutum</name>
    <dbReference type="NCBI Taxonomy" id="394096"/>
    <lineage>
        <taxon>Bacteria</taxon>
        <taxon>Pseudomonadati</taxon>
        <taxon>Myxococcota</taxon>
        <taxon>Myxococcia</taxon>
        <taxon>Myxococcales</taxon>
        <taxon>Cystobacterineae</taxon>
        <taxon>Archangiaceae</taxon>
        <taxon>Hyalangium</taxon>
    </lineage>
</organism>
<dbReference type="STRING" id="394096.DB31_3145"/>
<dbReference type="RefSeq" id="WP_044182449.1">
    <property type="nucleotide sequence ID" value="NZ_JMCB01000002.1"/>
</dbReference>
<evidence type="ECO:0000256" key="2">
    <source>
        <dbReference type="SAM" id="MobiDB-lite"/>
    </source>
</evidence>
<dbReference type="InterPro" id="IPR011989">
    <property type="entry name" value="ARM-like"/>
</dbReference>
<keyword evidence="4" id="KW-1185">Reference proteome</keyword>